<sequence>MTEEGTRSEEMEVICRGLHPAEDGQSLQGCISGTVVSESALRSAGTPLLQVQAPPQATWPYGGPEKPEITLLWTGYKQKPKPIPKRK</sequence>
<comment type="caution">
    <text evidence="1">The sequence shown here is derived from an EMBL/GenBank/DDBJ whole genome shotgun (WGS) entry which is preliminary data.</text>
</comment>
<dbReference type="EMBL" id="BLXT01003755">
    <property type="protein sequence ID" value="GFO05916.1"/>
    <property type="molecule type" value="Genomic_DNA"/>
</dbReference>
<evidence type="ECO:0000313" key="1">
    <source>
        <dbReference type="EMBL" id="GFO05916.1"/>
    </source>
</evidence>
<keyword evidence="2" id="KW-1185">Reference proteome</keyword>
<organism evidence="1 2">
    <name type="scientific">Plakobranchus ocellatus</name>
    <dbReference type="NCBI Taxonomy" id="259542"/>
    <lineage>
        <taxon>Eukaryota</taxon>
        <taxon>Metazoa</taxon>
        <taxon>Spiralia</taxon>
        <taxon>Lophotrochozoa</taxon>
        <taxon>Mollusca</taxon>
        <taxon>Gastropoda</taxon>
        <taxon>Heterobranchia</taxon>
        <taxon>Euthyneura</taxon>
        <taxon>Panpulmonata</taxon>
        <taxon>Sacoglossa</taxon>
        <taxon>Placobranchoidea</taxon>
        <taxon>Plakobranchidae</taxon>
        <taxon>Plakobranchus</taxon>
    </lineage>
</organism>
<protein>
    <submittedName>
        <fullName evidence="1">Uncharacterized protein</fullName>
    </submittedName>
</protein>
<dbReference type="AlphaFoldDB" id="A0AAV4AC24"/>
<dbReference type="Proteomes" id="UP000735302">
    <property type="component" value="Unassembled WGS sequence"/>
</dbReference>
<accession>A0AAV4AC24</accession>
<name>A0AAV4AC24_9GAST</name>
<reference evidence="1 2" key="1">
    <citation type="journal article" date="2021" name="Elife">
        <title>Chloroplast acquisition without the gene transfer in kleptoplastic sea slugs, Plakobranchus ocellatus.</title>
        <authorList>
            <person name="Maeda T."/>
            <person name="Takahashi S."/>
            <person name="Yoshida T."/>
            <person name="Shimamura S."/>
            <person name="Takaki Y."/>
            <person name="Nagai Y."/>
            <person name="Toyoda A."/>
            <person name="Suzuki Y."/>
            <person name="Arimoto A."/>
            <person name="Ishii H."/>
            <person name="Satoh N."/>
            <person name="Nishiyama T."/>
            <person name="Hasebe M."/>
            <person name="Maruyama T."/>
            <person name="Minagawa J."/>
            <person name="Obokata J."/>
            <person name="Shigenobu S."/>
        </authorList>
    </citation>
    <scope>NUCLEOTIDE SEQUENCE [LARGE SCALE GENOMIC DNA]</scope>
</reference>
<evidence type="ECO:0000313" key="2">
    <source>
        <dbReference type="Proteomes" id="UP000735302"/>
    </source>
</evidence>
<proteinExistence type="predicted"/>
<gene>
    <name evidence="1" type="ORF">PoB_003242100</name>
</gene>